<feature type="compositionally biased region" description="Basic and acidic residues" evidence="1">
    <location>
        <begin position="232"/>
        <end position="243"/>
    </location>
</feature>
<protein>
    <submittedName>
        <fullName evidence="2">Uncharacterized protein</fullName>
    </submittedName>
</protein>
<evidence type="ECO:0000313" key="2">
    <source>
        <dbReference type="EMBL" id="PNS21265.1"/>
    </source>
</evidence>
<accession>A0A2K1R1W8</accession>
<feature type="compositionally biased region" description="Basic residues" evidence="1">
    <location>
        <begin position="72"/>
        <end position="81"/>
    </location>
</feature>
<feature type="compositionally biased region" description="Low complexity" evidence="1">
    <location>
        <begin position="61"/>
        <end position="71"/>
    </location>
</feature>
<proteinExistence type="predicted"/>
<feature type="region of interest" description="Disordered" evidence="1">
    <location>
        <begin position="1"/>
        <end position="38"/>
    </location>
</feature>
<reference evidence="2 3" key="1">
    <citation type="submission" date="2017-06" db="EMBL/GenBank/DDBJ databases">
        <title>Draft genome sequence of a variant of Elsinoe murrayae.</title>
        <authorList>
            <person name="Cheng Q."/>
        </authorList>
    </citation>
    <scope>NUCLEOTIDE SEQUENCE [LARGE SCALE GENOMIC DNA]</scope>
    <source>
        <strain evidence="2 3">CQ-2017a</strain>
    </source>
</reference>
<feature type="compositionally biased region" description="Polar residues" evidence="1">
    <location>
        <begin position="141"/>
        <end position="155"/>
    </location>
</feature>
<feature type="compositionally biased region" description="Polar residues" evidence="1">
    <location>
        <begin position="82"/>
        <end position="96"/>
    </location>
</feature>
<sequence length="301" mass="32827">MSPKRKRATFASTASTLSQTTDNSFVPSPPATNSPRTQCASEFQALEIQETPMAYRMGMEVVSDSDSPSASPRKRQRRSSSHNHTSSPTASPQKTLQIRPKEGLDRPRRISQPQLPSSPPLSPAEKGNKRIISPPRFSPTELPSTPNRTPITSPSKRPLVPVTCSQNPSSPSTNRSSSPAVSFWQPKEITGHVIDTSTPDDDGLGINGIGFQPTAAMAEARRSRRRQQISEWRAREAKEDRRRRFERRKGRGRAGAEVVEGRESIAGMDSGGSVGTTAEGLEGTGRMGERRVVRFVNVGGE</sequence>
<dbReference type="EMBL" id="NKHZ01000011">
    <property type="protein sequence ID" value="PNS21265.1"/>
    <property type="molecule type" value="Genomic_DNA"/>
</dbReference>
<evidence type="ECO:0000256" key="1">
    <source>
        <dbReference type="SAM" id="MobiDB-lite"/>
    </source>
</evidence>
<keyword evidence="3" id="KW-1185">Reference proteome</keyword>
<feature type="compositionally biased region" description="Basic and acidic residues" evidence="1">
    <location>
        <begin position="99"/>
        <end position="108"/>
    </location>
</feature>
<dbReference type="Proteomes" id="UP000243797">
    <property type="component" value="Unassembled WGS sequence"/>
</dbReference>
<dbReference type="InParanoid" id="A0A2K1R1W8"/>
<feature type="region of interest" description="Disordered" evidence="1">
    <location>
        <begin position="224"/>
        <end position="286"/>
    </location>
</feature>
<gene>
    <name evidence="2" type="ORF">CAC42_1044</name>
</gene>
<organism evidence="2 3">
    <name type="scientific">Sphaceloma murrayae</name>
    <dbReference type="NCBI Taxonomy" id="2082308"/>
    <lineage>
        <taxon>Eukaryota</taxon>
        <taxon>Fungi</taxon>
        <taxon>Dikarya</taxon>
        <taxon>Ascomycota</taxon>
        <taxon>Pezizomycotina</taxon>
        <taxon>Dothideomycetes</taxon>
        <taxon>Dothideomycetidae</taxon>
        <taxon>Myriangiales</taxon>
        <taxon>Elsinoaceae</taxon>
        <taxon>Sphaceloma</taxon>
    </lineage>
</organism>
<comment type="caution">
    <text evidence="2">The sequence shown here is derived from an EMBL/GenBank/DDBJ whole genome shotgun (WGS) entry which is preliminary data.</text>
</comment>
<feature type="region of interest" description="Disordered" evidence="1">
    <location>
        <begin position="50"/>
        <end position="184"/>
    </location>
</feature>
<feature type="compositionally biased region" description="Low complexity" evidence="1">
    <location>
        <begin position="165"/>
        <end position="182"/>
    </location>
</feature>
<evidence type="ECO:0000313" key="3">
    <source>
        <dbReference type="Proteomes" id="UP000243797"/>
    </source>
</evidence>
<feature type="compositionally biased region" description="Polar residues" evidence="1">
    <location>
        <begin position="10"/>
        <end position="26"/>
    </location>
</feature>
<dbReference type="OrthoDB" id="5391950at2759"/>
<name>A0A2K1R1W8_9PEZI</name>
<dbReference type="AlphaFoldDB" id="A0A2K1R1W8"/>